<dbReference type="RefSeq" id="WP_316780653.1">
    <property type="nucleotide sequence ID" value="NZ_JASMWN010000020.1"/>
</dbReference>
<feature type="signal peptide" evidence="4">
    <location>
        <begin position="1"/>
        <end position="29"/>
    </location>
</feature>
<dbReference type="PROSITE" id="PS50005">
    <property type="entry name" value="TPR"/>
    <property type="match status" value="1"/>
</dbReference>
<dbReference type="InterPro" id="IPR003107">
    <property type="entry name" value="HAT"/>
</dbReference>
<evidence type="ECO:0000256" key="3">
    <source>
        <dbReference type="PROSITE-ProRule" id="PRU00339"/>
    </source>
</evidence>
<sequence>MQNVRINRVRARAGRLGLAILLTAGLSVAAACDSSEERAESHYQSGLALLEEGDVERALIEFRNVFELNSTHEGARAAYARALHDRGQLNEAYGEYLRLVEQYPENVEGQRALADIAATTQNWSDAEIHVAKALALAPDDILMLSIDNAVDYFNAVKAREDEGQQAAIVKAQALIADDNGLKNARNVLIDNLLRKQDWYAALDAIDDGLAVDPDQKGLYSIRLGILQQIGDLNGIDAQLRDLMERFPQERGVYKQTLVRFLIKQKKLDEAETFIRAEAERDDASPDDRVFLISFLEQMRGQEAALAEVEAQLAAGIADSATFRSMRAKLRFQMGDVDSAIAEMEDLTANAERTDQTRGFEVDLARMLFQEDNAVGARALVEKVLAEDPAQPDAVKLKANWLIDDDETADAIVMLRDALNDSPDDADIMSLMARAYEREGNQDLRSEMLALAVQASGKAPAESLRYASSLADNDNLLAAEGILIDALRLTPQNPALLSALGDVYTRLEDWSRTDDVIAALGALDDPNARRQAAELTARKLTGQNRSEELTALLEGLENDPALGKSAQYALLRNRLETSGPEAAETYLNELLAQNPEDPTLRFMKGGFLAEAEEITEAEEQFRALVAENPKYANVWIALYRMKQQAGDLDGANGVLEEALAELPTNGTLLWAKAGEYERAGDLDAAIEIYETMYAVNSDSLIVANNLASLLATHRGDDESLQRAYTVARRLRDSNVPAFQDTYGWITHRRGSYEAAQDHLRAAAQGLPRDVTVQYHLAANLAALDLTEEALAQFQKVRAMINPDNPPPFATDVDSEIQKLSQLPAGD</sequence>
<evidence type="ECO:0000313" key="6">
    <source>
        <dbReference type="Proteomes" id="UP001255416"/>
    </source>
</evidence>
<keyword evidence="6" id="KW-1185">Reference proteome</keyword>
<comment type="caution">
    <text evidence="5">The sequence shown here is derived from an EMBL/GenBank/DDBJ whole genome shotgun (WGS) entry which is preliminary data.</text>
</comment>
<keyword evidence="1" id="KW-0677">Repeat</keyword>
<evidence type="ECO:0000256" key="4">
    <source>
        <dbReference type="SAM" id="SignalP"/>
    </source>
</evidence>
<evidence type="ECO:0000256" key="1">
    <source>
        <dbReference type="ARBA" id="ARBA00022737"/>
    </source>
</evidence>
<dbReference type="EMBL" id="JASMWN010000020">
    <property type="protein sequence ID" value="MDU9006140.1"/>
    <property type="molecule type" value="Genomic_DNA"/>
</dbReference>
<dbReference type="Pfam" id="PF13432">
    <property type="entry name" value="TPR_16"/>
    <property type="match status" value="3"/>
</dbReference>
<dbReference type="InterPro" id="IPR019734">
    <property type="entry name" value="TPR_rpt"/>
</dbReference>
<evidence type="ECO:0000313" key="5">
    <source>
        <dbReference type="EMBL" id="MDU9006140.1"/>
    </source>
</evidence>
<accession>A0ABU3VJ10</accession>
<name>A0ABU3VJ10_9RHOB</name>
<keyword evidence="4" id="KW-0732">Signal</keyword>
<protein>
    <submittedName>
        <fullName evidence="5">Tetratricopeptide repeat protein</fullName>
    </submittedName>
</protein>
<evidence type="ECO:0000256" key="2">
    <source>
        <dbReference type="ARBA" id="ARBA00022803"/>
    </source>
</evidence>
<dbReference type="InterPro" id="IPR051012">
    <property type="entry name" value="CellSynth/LPSAsmb/PSIAsmb"/>
</dbReference>
<dbReference type="Proteomes" id="UP001255416">
    <property type="component" value="Unassembled WGS sequence"/>
</dbReference>
<dbReference type="PROSITE" id="PS51257">
    <property type="entry name" value="PROKAR_LIPOPROTEIN"/>
    <property type="match status" value="1"/>
</dbReference>
<dbReference type="Gene3D" id="1.25.40.10">
    <property type="entry name" value="Tetratricopeptide repeat domain"/>
    <property type="match status" value="5"/>
</dbReference>
<reference evidence="6" key="1">
    <citation type="submission" date="2023-05" db="EMBL/GenBank/DDBJ databases">
        <title>Sedimentitalea sp. nov. JM2-8.</title>
        <authorList>
            <person name="Huang J."/>
        </authorList>
    </citation>
    <scope>NUCLEOTIDE SEQUENCE [LARGE SCALE GENOMIC DNA]</scope>
    <source>
        <strain evidence="6">KHS03</strain>
    </source>
</reference>
<dbReference type="Pfam" id="PF14559">
    <property type="entry name" value="TPR_19"/>
    <property type="match status" value="1"/>
</dbReference>
<dbReference type="PANTHER" id="PTHR45586">
    <property type="entry name" value="TPR REPEAT-CONTAINING PROTEIN PA4667"/>
    <property type="match status" value="1"/>
</dbReference>
<dbReference type="SMART" id="SM00386">
    <property type="entry name" value="HAT"/>
    <property type="match status" value="3"/>
</dbReference>
<keyword evidence="2 3" id="KW-0802">TPR repeat</keyword>
<organism evidence="5 6">
    <name type="scientific">Sedimentitalea todarodis</name>
    <dbReference type="NCBI Taxonomy" id="1631240"/>
    <lineage>
        <taxon>Bacteria</taxon>
        <taxon>Pseudomonadati</taxon>
        <taxon>Pseudomonadota</taxon>
        <taxon>Alphaproteobacteria</taxon>
        <taxon>Rhodobacterales</taxon>
        <taxon>Paracoccaceae</taxon>
        <taxon>Sedimentitalea</taxon>
    </lineage>
</organism>
<feature type="chain" id="PRO_5045646958" evidence="4">
    <location>
        <begin position="30"/>
        <end position="825"/>
    </location>
</feature>
<dbReference type="PANTHER" id="PTHR45586:SF1">
    <property type="entry name" value="LIPOPOLYSACCHARIDE ASSEMBLY PROTEIN B"/>
    <property type="match status" value="1"/>
</dbReference>
<dbReference type="SUPFAM" id="SSF48452">
    <property type="entry name" value="TPR-like"/>
    <property type="match status" value="4"/>
</dbReference>
<dbReference type="SMART" id="SM00028">
    <property type="entry name" value="TPR"/>
    <property type="match status" value="5"/>
</dbReference>
<feature type="repeat" description="TPR" evidence="3">
    <location>
        <begin position="39"/>
        <end position="72"/>
    </location>
</feature>
<proteinExistence type="predicted"/>
<dbReference type="InterPro" id="IPR011990">
    <property type="entry name" value="TPR-like_helical_dom_sf"/>
</dbReference>
<gene>
    <name evidence="5" type="ORF">QO231_20100</name>
</gene>